<feature type="binding site" evidence="12">
    <location>
        <position position="708"/>
    </location>
    <ligand>
        <name>Zn(2+)</name>
        <dbReference type="ChEBI" id="CHEBI:29105"/>
    </ligand>
</feature>
<evidence type="ECO:0000256" key="2">
    <source>
        <dbReference type="ARBA" id="ARBA00022490"/>
    </source>
</evidence>
<organism evidence="14">
    <name type="scientific">uncultured marine group II/III euryarchaeote AD1000_91_C10</name>
    <dbReference type="NCBI Taxonomy" id="1457825"/>
    <lineage>
        <taxon>Archaea</taxon>
        <taxon>Methanobacteriati</taxon>
        <taxon>Methanobacteriota</taxon>
        <taxon>environmental samples</taxon>
    </lineage>
</organism>
<dbReference type="SMART" id="SM00863">
    <property type="entry name" value="tRNA_SAD"/>
    <property type="match status" value="1"/>
</dbReference>
<evidence type="ECO:0000256" key="4">
    <source>
        <dbReference type="ARBA" id="ARBA00022598"/>
    </source>
</evidence>
<feature type="binding site" evidence="12">
    <location>
        <position position="600"/>
    </location>
    <ligand>
        <name>Zn(2+)</name>
        <dbReference type="ChEBI" id="CHEBI:29105"/>
    </ligand>
</feature>
<dbReference type="GO" id="GO:0008270">
    <property type="term" value="F:zinc ion binding"/>
    <property type="evidence" value="ECO:0007669"/>
    <property type="project" value="UniProtKB-UniRule"/>
</dbReference>
<dbReference type="InterPro" id="IPR022429">
    <property type="entry name" value="Ala-tRNA_lgiase_arc"/>
</dbReference>
<keyword evidence="4 12" id="KW-0436">Ligase</keyword>
<keyword evidence="9 12" id="KW-0694">RNA-binding</keyword>
<evidence type="ECO:0000256" key="11">
    <source>
        <dbReference type="ARBA" id="ARBA00023146"/>
    </source>
</evidence>
<comment type="function">
    <text evidence="12">Catalyzes the attachment of alanine to tRNA(Ala) in a two-step reaction: alanine is first activated by ATP to form Ala-AMP and then transferred to the acceptor end of tRNA(Ala). Also edits incorrectly charged Ser-tRNA(Ala) and Gly-tRNA(Ala) via its editing domain.</text>
</comment>
<dbReference type="SUPFAM" id="SSF50447">
    <property type="entry name" value="Translation proteins"/>
    <property type="match status" value="1"/>
</dbReference>
<evidence type="ECO:0000256" key="9">
    <source>
        <dbReference type="ARBA" id="ARBA00022884"/>
    </source>
</evidence>
<dbReference type="PRINTS" id="PR00980">
    <property type="entry name" value="TRNASYNTHALA"/>
</dbReference>
<dbReference type="SUPFAM" id="SSF55186">
    <property type="entry name" value="ThrRS/AlaRS common domain"/>
    <property type="match status" value="1"/>
</dbReference>
<keyword evidence="5 12" id="KW-0479">Metal-binding</keyword>
<comment type="domain">
    <text evidence="12">Consists of three domains; the N-terminal catalytic domain, the editing domain and the C-terminal C-Ala domain. The editing domain removes incorrectly charged amino acids, while the C-Ala domain, along with tRNA(Ala), serves as a bridge to cooperatively bring together the editing and aminoacylation centers thus stimulating deacylation of misacylated tRNAs.</text>
</comment>
<keyword evidence="8 12" id="KW-0067">ATP-binding</keyword>
<dbReference type="HAMAP" id="MF_00036_A">
    <property type="entry name" value="Ala_tRNA_synth_A"/>
    <property type="match status" value="1"/>
</dbReference>
<proteinExistence type="inferred from homology"/>
<evidence type="ECO:0000256" key="12">
    <source>
        <dbReference type="HAMAP-Rule" id="MF_00036"/>
    </source>
</evidence>
<dbReference type="InterPro" id="IPR045864">
    <property type="entry name" value="aa-tRNA-synth_II/BPL/LPL"/>
</dbReference>
<evidence type="ECO:0000256" key="3">
    <source>
        <dbReference type="ARBA" id="ARBA00022555"/>
    </source>
</evidence>
<dbReference type="GO" id="GO:0006419">
    <property type="term" value="P:alanyl-tRNA aminoacylation"/>
    <property type="evidence" value="ECO:0007669"/>
    <property type="project" value="UniProtKB-UniRule"/>
</dbReference>
<dbReference type="InterPro" id="IPR018162">
    <property type="entry name" value="Ala-tRNA-ligase_IIc_anticod-bd"/>
</dbReference>
<dbReference type="GO" id="GO:0005737">
    <property type="term" value="C:cytoplasm"/>
    <property type="evidence" value="ECO:0007669"/>
    <property type="project" value="UniProtKB-SubCell"/>
</dbReference>
<evidence type="ECO:0000256" key="5">
    <source>
        <dbReference type="ARBA" id="ARBA00022723"/>
    </source>
</evidence>
<reference evidence="14" key="1">
    <citation type="journal article" date="2014" name="Genome Biol. Evol.">
        <title>Pangenome evidence for extensive interdomain horizontal transfer affecting lineage core and shell genes in uncultured planktonic thaumarchaeota and euryarchaeota.</title>
        <authorList>
            <person name="Deschamps P."/>
            <person name="Zivanovic Y."/>
            <person name="Moreira D."/>
            <person name="Rodriguez-Valera F."/>
            <person name="Lopez-Garcia P."/>
        </authorList>
    </citation>
    <scope>NUCLEOTIDE SEQUENCE</scope>
</reference>
<comment type="subcellular location">
    <subcellularLocation>
        <location evidence="12">Cytoplasm</location>
    </subcellularLocation>
</comment>
<dbReference type="InterPro" id="IPR018165">
    <property type="entry name" value="Ala-tRNA-synth_IIc_core"/>
</dbReference>
<evidence type="ECO:0000313" key="14">
    <source>
        <dbReference type="EMBL" id="AIE97103.1"/>
    </source>
</evidence>
<dbReference type="InterPro" id="IPR003156">
    <property type="entry name" value="DHHA1_dom"/>
</dbReference>
<dbReference type="Gene3D" id="6.10.250.550">
    <property type="match status" value="1"/>
</dbReference>
<keyword evidence="3 12" id="KW-0820">tRNA-binding</keyword>
<dbReference type="FunFam" id="3.30.980.10:FF:000004">
    <property type="entry name" value="Alanine--tRNA ligase, cytoplasmic"/>
    <property type="match status" value="1"/>
</dbReference>
<evidence type="ECO:0000256" key="6">
    <source>
        <dbReference type="ARBA" id="ARBA00022741"/>
    </source>
</evidence>
<dbReference type="GO" id="GO:0002161">
    <property type="term" value="F:aminoacyl-tRNA deacylase activity"/>
    <property type="evidence" value="ECO:0007669"/>
    <property type="project" value="UniProtKB-ARBA"/>
</dbReference>
<dbReference type="InterPro" id="IPR018164">
    <property type="entry name" value="Ala-tRNA-synth_IIc_N"/>
</dbReference>
<dbReference type="CDD" id="cd00673">
    <property type="entry name" value="AlaRS_core"/>
    <property type="match status" value="1"/>
</dbReference>
<keyword evidence="6 12" id="KW-0547">Nucleotide-binding</keyword>
<dbReference type="Pfam" id="PF07973">
    <property type="entry name" value="tRNA_SAD"/>
    <property type="match status" value="1"/>
</dbReference>
<dbReference type="NCBIfam" id="TIGR03683">
    <property type="entry name" value="A-tRNA_syn_arch"/>
    <property type="match status" value="1"/>
</dbReference>
<feature type="binding site" evidence="12">
    <location>
        <position position="604"/>
    </location>
    <ligand>
        <name>Zn(2+)</name>
        <dbReference type="ChEBI" id="CHEBI:29105"/>
    </ligand>
</feature>
<evidence type="ECO:0000256" key="7">
    <source>
        <dbReference type="ARBA" id="ARBA00022833"/>
    </source>
</evidence>
<feature type="binding site" evidence="12">
    <location>
        <position position="704"/>
    </location>
    <ligand>
        <name>Zn(2+)</name>
        <dbReference type="ChEBI" id="CHEBI:29105"/>
    </ligand>
</feature>
<keyword evidence="11 12" id="KW-0030">Aminoacyl-tRNA synthetase</keyword>
<dbReference type="PANTHER" id="PTHR11777">
    <property type="entry name" value="ALANYL-TRNA SYNTHETASE"/>
    <property type="match status" value="1"/>
</dbReference>
<evidence type="ECO:0000256" key="8">
    <source>
        <dbReference type="ARBA" id="ARBA00022840"/>
    </source>
</evidence>
<dbReference type="PANTHER" id="PTHR11777:SF9">
    <property type="entry name" value="ALANINE--TRNA LIGASE, CYTOPLASMIC"/>
    <property type="match status" value="1"/>
</dbReference>
<keyword evidence="7 12" id="KW-0862">Zinc</keyword>
<dbReference type="Gene3D" id="3.30.980.10">
    <property type="entry name" value="Threonyl-trna Synthetase, Chain A, domain 2"/>
    <property type="match status" value="1"/>
</dbReference>
<sequence>MSEEGINLDFFNKNGFERQQCIDCENWFWSINKQEKCGDAPCVEYSFFDTPLFEKPMNLDQMREAYLSFFEKKGHSRVDRASVVARWRDDIYLSIASIAVFQPHVTSGLAVPPANPLTISQPCIRLNDLESVGRSGRHLTTFEMMAHHAFNEEETIYWKERTVELCHELYTSLGMRSEALTYKENPWVGGGNGGEALEVLGGGLELATLVFMDLEESSDGDIEMKGIKFKKMSRSIVDTGYGLERMVWASQGTPTVYEAVLPKTIEYLTEKAGLSKELKNSKEIIEENAKVCGLLSIDYGADLTDLRMKVLNRLAEKGYDIEIEKLTRIVEPLEKVFAVADHARALAFMFGDGIVPSNVKAGYLARMVVRRTLVLLRDLGIEKELSNVVKIQLEDLKNTYPELNERREHIISLIDLEEKKFEETLEKGRRAVQRTLQKGEINSEKLIELYDSKGLPPAIVKEFALEQGKDVEIPDGFLALVADRHNVVEKKEKEAEKIPEIESTELLFYANPEDREFSAKVLYSDDKKIALDSTIFYPEGGGQPADKGNFSWEGKKSKVVNVQKIGDIVIHELEGEIPKVGTTVIGKIDGKYRDSLSKHHSATHIVGAAARKILGLHVWQTGAQKEATKARLDITHHERLDVETLNEIERCANQTIMNDYEIISKFLPRSEADKKYGITLYQGGAPKYKDIRIVEIPNIDAQACAGTHVKSTGIVKAVKLMKSERIQDGVERLEFVAGEEALEAARKERIILEEAANILNVAKENVPETVEKFVKEWKEMRSLVSKLEKQIADMKSGDILFEKIGSFKIYSKELGNATVPEMQKLSKKLCEENDSIVLLTSVDGGNGSLILSRADNVDINCNDIVKEISEKLEGRGGGSPMYAQSTYPKNKIKEAAKDILNKIKNEIN</sequence>
<dbReference type="AlphaFoldDB" id="A0A075G0I4"/>
<dbReference type="InterPro" id="IPR002318">
    <property type="entry name" value="Ala-tRNA-lgiase_IIc"/>
</dbReference>
<evidence type="ECO:0000256" key="1">
    <source>
        <dbReference type="ARBA" id="ARBA00008226"/>
    </source>
</evidence>
<dbReference type="InterPro" id="IPR012947">
    <property type="entry name" value="tRNA_SAD"/>
</dbReference>
<dbReference type="EMBL" id="KF900498">
    <property type="protein sequence ID" value="AIE97103.1"/>
    <property type="molecule type" value="Genomic_DNA"/>
</dbReference>
<evidence type="ECO:0000259" key="13">
    <source>
        <dbReference type="PROSITE" id="PS50860"/>
    </source>
</evidence>
<accession>A0A075G0I4</accession>
<dbReference type="PROSITE" id="PS50860">
    <property type="entry name" value="AA_TRNA_LIGASE_II_ALA"/>
    <property type="match status" value="1"/>
</dbReference>
<dbReference type="Pfam" id="PF01411">
    <property type="entry name" value="tRNA-synt_2c"/>
    <property type="match status" value="1"/>
</dbReference>
<comment type="cofactor">
    <cofactor evidence="12">
        <name>Zn(2+)</name>
        <dbReference type="ChEBI" id="CHEBI:29105"/>
    </cofactor>
    <text evidence="12">Binds 1 zinc ion per subunit.</text>
</comment>
<dbReference type="SUPFAM" id="SSF55681">
    <property type="entry name" value="Class II aaRS and biotin synthetases"/>
    <property type="match status" value="1"/>
</dbReference>
<dbReference type="InterPro" id="IPR018163">
    <property type="entry name" value="Thr/Ala-tRNA-synth_IIc_edit"/>
</dbReference>
<protein>
    <recommendedName>
        <fullName evidence="12">Alanine--tRNA ligase</fullName>
        <ecNumber evidence="12">6.1.1.7</ecNumber>
    </recommendedName>
    <alternativeName>
        <fullName evidence="12">Alanyl-tRNA synthetase</fullName>
        <shortName evidence="12">AlaRS</shortName>
    </alternativeName>
</protein>
<dbReference type="NCBIfam" id="TIGR00344">
    <property type="entry name" value="alaS"/>
    <property type="match status" value="1"/>
</dbReference>
<dbReference type="SUPFAM" id="SSF101353">
    <property type="entry name" value="Putative anticodon-binding domain of alanyl-tRNA synthetase (AlaRS)"/>
    <property type="match status" value="1"/>
</dbReference>
<dbReference type="GO" id="GO:0005524">
    <property type="term" value="F:ATP binding"/>
    <property type="evidence" value="ECO:0007669"/>
    <property type="project" value="UniProtKB-UniRule"/>
</dbReference>
<dbReference type="Gene3D" id="3.30.54.20">
    <property type="match status" value="1"/>
</dbReference>
<dbReference type="GO" id="GO:0000049">
    <property type="term" value="F:tRNA binding"/>
    <property type="evidence" value="ECO:0007669"/>
    <property type="project" value="UniProtKB-KW"/>
</dbReference>
<dbReference type="Gene3D" id="2.40.30.130">
    <property type="match status" value="1"/>
</dbReference>
<comment type="catalytic activity">
    <reaction evidence="12">
        <text>tRNA(Ala) + L-alanine + ATP = L-alanyl-tRNA(Ala) + AMP + diphosphate</text>
        <dbReference type="Rhea" id="RHEA:12540"/>
        <dbReference type="Rhea" id="RHEA-COMP:9657"/>
        <dbReference type="Rhea" id="RHEA-COMP:9923"/>
        <dbReference type="ChEBI" id="CHEBI:30616"/>
        <dbReference type="ChEBI" id="CHEBI:33019"/>
        <dbReference type="ChEBI" id="CHEBI:57972"/>
        <dbReference type="ChEBI" id="CHEBI:78442"/>
        <dbReference type="ChEBI" id="CHEBI:78497"/>
        <dbReference type="ChEBI" id="CHEBI:456215"/>
        <dbReference type="EC" id="6.1.1.7"/>
    </reaction>
</comment>
<dbReference type="InterPro" id="IPR050058">
    <property type="entry name" value="Ala-tRNA_ligase"/>
</dbReference>
<feature type="domain" description="Alanyl-transfer RNA synthetases family profile" evidence="13">
    <location>
        <begin position="57"/>
        <end position="747"/>
    </location>
</feature>
<dbReference type="Pfam" id="PF02272">
    <property type="entry name" value="DHHA1"/>
    <property type="match status" value="1"/>
</dbReference>
<dbReference type="GO" id="GO:0004813">
    <property type="term" value="F:alanine-tRNA ligase activity"/>
    <property type="evidence" value="ECO:0007669"/>
    <property type="project" value="UniProtKB-UniRule"/>
</dbReference>
<keyword evidence="2 12" id="KW-0963">Cytoplasm</keyword>
<name>A0A075G0I4_9EURY</name>
<dbReference type="Gene3D" id="3.30.930.10">
    <property type="entry name" value="Bira Bifunctional Protein, Domain 2"/>
    <property type="match status" value="1"/>
</dbReference>
<dbReference type="EC" id="6.1.1.7" evidence="12"/>
<gene>
    <name evidence="14" type="primary">AARS</name>
    <name evidence="12 14" type="synonym">alaS</name>
</gene>
<dbReference type="Gene3D" id="3.10.310.40">
    <property type="match status" value="1"/>
</dbReference>
<evidence type="ECO:0000256" key="10">
    <source>
        <dbReference type="ARBA" id="ARBA00022917"/>
    </source>
</evidence>
<dbReference type="InterPro" id="IPR009000">
    <property type="entry name" value="Transl_B-barrel_sf"/>
</dbReference>
<comment type="similarity">
    <text evidence="1 12">Belongs to the class-II aminoacyl-tRNA synthetase family.</text>
</comment>
<keyword evidence="10 12" id="KW-0648">Protein biosynthesis</keyword>